<proteinExistence type="predicted"/>
<feature type="compositionally biased region" description="Basic and acidic residues" evidence="1">
    <location>
        <begin position="528"/>
        <end position="570"/>
    </location>
</feature>
<protein>
    <submittedName>
        <fullName evidence="2">Uncharacterized protein</fullName>
    </submittedName>
</protein>
<feature type="compositionally biased region" description="Polar residues" evidence="1">
    <location>
        <begin position="930"/>
        <end position="945"/>
    </location>
</feature>
<feature type="compositionally biased region" description="Polar residues" evidence="1">
    <location>
        <begin position="761"/>
        <end position="785"/>
    </location>
</feature>
<feature type="compositionally biased region" description="Basic residues" evidence="1">
    <location>
        <begin position="415"/>
        <end position="426"/>
    </location>
</feature>
<feature type="compositionally biased region" description="Basic and acidic residues" evidence="1">
    <location>
        <begin position="463"/>
        <end position="493"/>
    </location>
</feature>
<comment type="caution">
    <text evidence="2">The sequence shown here is derived from an EMBL/GenBank/DDBJ whole genome shotgun (WGS) entry which is preliminary data.</text>
</comment>
<evidence type="ECO:0000313" key="3">
    <source>
        <dbReference type="Proteomes" id="UP001359559"/>
    </source>
</evidence>
<feature type="compositionally biased region" description="Basic and acidic residues" evidence="1">
    <location>
        <begin position="816"/>
        <end position="826"/>
    </location>
</feature>
<feature type="compositionally biased region" description="Basic and acidic residues" evidence="1">
    <location>
        <begin position="603"/>
        <end position="613"/>
    </location>
</feature>
<dbReference type="Proteomes" id="UP001359559">
    <property type="component" value="Unassembled WGS sequence"/>
</dbReference>
<accession>A0AAN9JL87</accession>
<dbReference type="AlphaFoldDB" id="A0AAN9JL87"/>
<feature type="region of interest" description="Disordered" evidence="1">
    <location>
        <begin position="458"/>
        <end position="653"/>
    </location>
</feature>
<feature type="compositionally biased region" description="Basic and acidic residues" evidence="1">
    <location>
        <begin position="427"/>
        <end position="439"/>
    </location>
</feature>
<feature type="region of interest" description="Disordered" evidence="1">
    <location>
        <begin position="753"/>
        <end position="1163"/>
    </location>
</feature>
<feature type="compositionally biased region" description="Basic and acidic residues" evidence="1">
    <location>
        <begin position="946"/>
        <end position="976"/>
    </location>
</feature>
<feature type="compositionally biased region" description="Polar residues" evidence="1">
    <location>
        <begin position="851"/>
        <end position="861"/>
    </location>
</feature>
<dbReference type="EMBL" id="JAYKXN010000003">
    <property type="protein sequence ID" value="KAK7301028.1"/>
    <property type="molecule type" value="Genomic_DNA"/>
</dbReference>
<organism evidence="2 3">
    <name type="scientific">Clitoria ternatea</name>
    <name type="common">Butterfly pea</name>
    <dbReference type="NCBI Taxonomy" id="43366"/>
    <lineage>
        <taxon>Eukaryota</taxon>
        <taxon>Viridiplantae</taxon>
        <taxon>Streptophyta</taxon>
        <taxon>Embryophyta</taxon>
        <taxon>Tracheophyta</taxon>
        <taxon>Spermatophyta</taxon>
        <taxon>Magnoliopsida</taxon>
        <taxon>eudicotyledons</taxon>
        <taxon>Gunneridae</taxon>
        <taxon>Pentapetalae</taxon>
        <taxon>rosids</taxon>
        <taxon>fabids</taxon>
        <taxon>Fabales</taxon>
        <taxon>Fabaceae</taxon>
        <taxon>Papilionoideae</taxon>
        <taxon>50 kb inversion clade</taxon>
        <taxon>NPAAA clade</taxon>
        <taxon>indigoferoid/millettioid clade</taxon>
        <taxon>Phaseoleae</taxon>
        <taxon>Clitoria</taxon>
    </lineage>
</organism>
<reference evidence="2 3" key="1">
    <citation type="submission" date="2024-01" db="EMBL/GenBank/DDBJ databases">
        <title>The genomes of 5 underutilized Papilionoideae crops provide insights into root nodulation and disease resistance.</title>
        <authorList>
            <person name="Yuan L."/>
        </authorList>
    </citation>
    <scope>NUCLEOTIDE SEQUENCE [LARGE SCALE GENOMIC DNA]</scope>
    <source>
        <strain evidence="2">LY-2023</strain>
        <tissue evidence="2">Leaf</tissue>
    </source>
</reference>
<feature type="compositionally biased region" description="Basic and acidic residues" evidence="1">
    <location>
        <begin position="384"/>
        <end position="402"/>
    </location>
</feature>
<evidence type="ECO:0000256" key="1">
    <source>
        <dbReference type="SAM" id="MobiDB-lite"/>
    </source>
</evidence>
<feature type="compositionally biased region" description="Basic and acidic residues" evidence="1">
    <location>
        <begin position="641"/>
        <end position="653"/>
    </location>
</feature>
<feature type="compositionally biased region" description="Polar residues" evidence="1">
    <location>
        <begin position="614"/>
        <end position="629"/>
    </location>
</feature>
<feature type="region of interest" description="Disordered" evidence="1">
    <location>
        <begin position="384"/>
        <end position="446"/>
    </location>
</feature>
<feature type="compositionally biased region" description="Polar residues" evidence="1">
    <location>
        <begin position="1024"/>
        <end position="1034"/>
    </location>
</feature>
<feature type="region of interest" description="Disordered" evidence="1">
    <location>
        <begin position="280"/>
        <end position="321"/>
    </location>
</feature>
<sequence>MIVDDDAGLEVHNDGRVMEKVDGESWGMVEGGICEKVVVCPHHRMATHTATNVVFVDTNLDTHLALDVSDLETVSGLKKSILSEHPLCFPKFGQIQIHGIKVKRKGYFYHLSDSMLVKSAFTGSNKSWFLSVDAFALGECAQNEQSFSHGSPNPIGCLGVANNALIGHGDNTVSFPSKRVSTFDNLQLPQLENKQDKNDEMHVVSPRVSQHTGDEALENVDAGVKLSGHNDTGNPLPGSGSGTEEHCFVNHEPSGLRMECEVDGSGKSVKDDRNVCEEYPLISMPSEKKKRKSKRKNGDMVQDDNSKDATASVGNPLSFPSKRDMSFQALQLENKQDEIEEIPVPEHAGEVVKNLEMEVNSSGNNDPGILETKDHCCVNRELPDSRVEHEVDGTNEGNKDACVEFEGGNSESLPKAKKKKKSKRKKENTMQDDASKEDDASVVVPGNYTVQQDVVVIANPSENADKELIKETEVLKYNTKNDIDTDVSMKEASEPGSTTSKKSRKRKRTLALDSKEISEVETSSQKGEVQKSDEAHREKKEPKDQCELDSQKSRDGVENEDKKTAEDILDPRSPAKKKRSKEKSGEKSLSRAKLINDFNVDNASHHSLEDQQKIENSSAGTDPLRTSVQSRKRKVKRNSSNHHETPVVTSRKDEVADCSSIQSRVVQEQISEDVLLSKDVSMSKTIINNMENGTDACKESIQSTEKRTGTCKNLSDIEMKVHPSDPDEHMELTVDNENADLDHSHKNEAGQIEGAKEGNKASPQKSIPPNQDNTDTNSTELNVTSKVVDVNGMTEPVKSEKHKRGMRKAKNSGEPTSREGNTKADENLLNQTEGKRIQHKEMHMEIEPSDSWFNSESNGAAQCSPCLPGKEDDNNLEAPSKTFKVNTDQQFSSQEQQHEANLSDDIPVDKMDRTNVETMTGKNKHGLEATNGQTHAKGLRSSQRLTSKEEHDVLRTHPDKKVTNVHRTGKDSKLSGRSDNAMSSIGENRKAHVNTPRKSVDLEKQREHISISNSKLEGRKKMVQNKSGKASGNNVRGAPRKTQQKKSLLAGAIFKDDGSSTSDDEVDNSDASTRTPSDNPLLSDSSDEDNSSGLHSRENGLKGGDSLENGGRNSRKSSLSSMKGMSIDRVLRSSSRFKKAKTTASQLEETESEPEFVPDSLPH</sequence>
<gene>
    <name evidence="2" type="ORF">RJT34_11883</name>
</gene>
<name>A0AAN9JL87_CLITE</name>
<feature type="compositionally biased region" description="Polar residues" evidence="1">
    <location>
        <begin position="977"/>
        <end position="986"/>
    </location>
</feature>
<evidence type="ECO:0000313" key="2">
    <source>
        <dbReference type="EMBL" id="KAK7301028.1"/>
    </source>
</evidence>
<keyword evidence="3" id="KW-1185">Reference proteome</keyword>
<feature type="compositionally biased region" description="Basic and acidic residues" evidence="1">
    <location>
        <begin position="998"/>
        <end position="1009"/>
    </location>
</feature>
<feature type="compositionally biased region" description="Basic residues" evidence="1">
    <location>
        <begin position="630"/>
        <end position="640"/>
    </location>
</feature>
<feature type="compositionally biased region" description="Basic residues" evidence="1">
    <location>
        <begin position="800"/>
        <end position="810"/>
    </location>
</feature>
<feature type="compositionally biased region" description="Basic and acidic residues" evidence="1">
    <location>
        <begin position="833"/>
        <end position="846"/>
    </location>
</feature>
<feature type="compositionally biased region" description="Polar residues" evidence="1">
    <location>
        <begin position="883"/>
        <end position="895"/>
    </location>
</feature>